<evidence type="ECO:0008006" key="2">
    <source>
        <dbReference type="Google" id="ProtNLM"/>
    </source>
</evidence>
<protein>
    <recommendedName>
        <fullName evidence="2">5-formyltetrahydrofolate cyclo-ligase</fullName>
    </recommendedName>
</protein>
<accession>A0A8S5MCB7</accession>
<evidence type="ECO:0000313" key="1">
    <source>
        <dbReference type="EMBL" id="DAD79882.1"/>
    </source>
</evidence>
<name>A0A8S5MCB7_9CAUD</name>
<proteinExistence type="predicted"/>
<reference evidence="1" key="1">
    <citation type="journal article" date="2021" name="Proc. Natl. Acad. Sci. U.S.A.">
        <title>A Catalog of Tens of Thousands of Viruses from Human Metagenomes Reveals Hidden Associations with Chronic Diseases.</title>
        <authorList>
            <person name="Tisza M.J."/>
            <person name="Buck C.B."/>
        </authorList>
    </citation>
    <scope>NUCLEOTIDE SEQUENCE</scope>
    <source>
        <strain evidence="1">CthrG7</strain>
    </source>
</reference>
<sequence length="90" mass="10300">MKDQESTIANVSVYIAALQDTFKPAWDARHTTHWFTTEEVYQAIKKLDPVANISKDDIFKAMTDAGFKFQNRPGASGCDFRWMLELKPSK</sequence>
<organism evidence="1">
    <name type="scientific">Siphoviridae sp. cthrG7</name>
    <dbReference type="NCBI Taxonomy" id="2826428"/>
    <lineage>
        <taxon>Viruses</taxon>
        <taxon>Duplodnaviria</taxon>
        <taxon>Heunggongvirae</taxon>
        <taxon>Uroviricota</taxon>
        <taxon>Caudoviricetes</taxon>
    </lineage>
</organism>
<dbReference type="EMBL" id="BK014874">
    <property type="protein sequence ID" value="DAD79882.1"/>
    <property type="molecule type" value="Genomic_DNA"/>
</dbReference>